<dbReference type="SUPFAM" id="SSF53167">
    <property type="entry name" value="Purine and uridine phosphorylases"/>
    <property type="match status" value="1"/>
</dbReference>
<accession>A0A4U5X1B4</accession>
<dbReference type="Proteomes" id="UP000308632">
    <property type="component" value="Unassembled WGS sequence"/>
</dbReference>
<dbReference type="GO" id="GO:0009116">
    <property type="term" value="P:nucleoside metabolic process"/>
    <property type="evidence" value="ECO:0007669"/>
    <property type="project" value="InterPro"/>
</dbReference>
<dbReference type="Gene3D" id="3.40.50.1580">
    <property type="entry name" value="Nucleoside phosphorylase domain"/>
    <property type="match status" value="1"/>
</dbReference>
<dbReference type="GO" id="GO:0005829">
    <property type="term" value="C:cytosol"/>
    <property type="evidence" value="ECO:0007669"/>
    <property type="project" value="TreeGrafter"/>
</dbReference>
<dbReference type="EMBL" id="SZPR01000017">
    <property type="protein sequence ID" value="TKT07791.1"/>
    <property type="molecule type" value="Genomic_DNA"/>
</dbReference>
<feature type="region of interest" description="Disordered" evidence="1">
    <location>
        <begin position="658"/>
        <end position="694"/>
    </location>
</feature>
<dbReference type="GO" id="GO:0008782">
    <property type="term" value="F:adenosylhomocysteine nucleosidase activity"/>
    <property type="evidence" value="ECO:0007669"/>
    <property type="project" value="TreeGrafter"/>
</dbReference>
<feature type="domain" description="Nucleoside phosphorylase" evidence="2">
    <location>
        <begin position="436"/>
        <end position="646"/>
    </location>
</feature>
<comment type="caution">
    <text evidence="3">The sequence shown here is derived from an EMBL/GenBank/DDBJ whole genome shotgun (WGS) entry which is preliminary data.</text>
</comment>
<gene>
    <name evidence="3" type="ORF">E4U92_20285</name>
</gene>
<evidence type="ECO:0000256" key="1">
    <source>
        <dbReference type="SAM" id="MobiDB-lite"/>
    </source>
</evidence>
<dbReference type="Pfam" id="PF01048">
    <property type="entry name" value="PNP_UDP_1"/>
    <property type="match status" value="1"/>
</dbReference>
<dbReference type="InterPro" id="IPR000845">
    <property type="entry name" value="Nucleoside_phosphorylase_d"/>
</dbReference>
<dbReference type="PANTHER" id="PTHR46832">
    <property type="entry name" value="5'-METHYLTHIOADENOSINE/S-ADENOSYLHOMOCYSTEINE NUCLEOSIDASE"/>
    <property type="match status" value="1"/>
</dbReference>
<proteinExistence type="predicted"/>
<evidence type="ECO:0000313" key="4">
    <source>
        <dbReference type="Proteomes" id="UP000308632"/>
    </source>
</evidence>
<dbReference type="InterPro" id="IPR035994">
    <property type="entry name" value="Nucleoside_phosphorylase_sf"/>
</dbReference>
<dbReference type="PANTHER" id="PTHR46832:SF1">
    <property type="entry name" value="5'-METHYLTHIOADENOSINE_S-ADENOSYLHOMOCYSTEINE NUCLEOSIDASE"/>
    <property type="match status" value="1"/>
</dbReference>
<name>A0A4U5X1B4_STRGB</name>
<evidence type="ECO:0000259" key="2">
    <source>
        <dbReference type="Pfam" id="PF01048"/>
    </source>
</evidence>
<dbReference type="GO" id="GO:0008930">
    <property type="term" value="F:methylthioadenosine nucleosidase activity"/>
    <property type="evidence" value="ECO:0007669"/>
    <property type="project" value="TreeGrafter"/>
</dbReference>
<dbReference type="AlphaFoldDB" id="A0A4U5X1B4"/>
<dbReference type="GO" id="GO:0019284">
    <property type="term" value="P:L-methionine salvage from S-adenosylmethionine"/>
    <property type="evidence" value="ECO:0007669"/>
    <property type="project" value="TreeGrafter"/>
</dbReference>
<organism evidence="3 4">
    <name type="scientific">Streptomyces galbus</name>
    <dbReference type="NCBI Taxonomy" id="33898"/>
    <lineage>
        <taxon>Bacteria</taxon>
        <taxon>Bacillati</taxon>
        <taxon>Actinomycetota</taxon>
        <taxon>Actinomycetes</taxon>
        <taxon>Kitasatosporales</taxon>
        <taxon>Streptomycetaceae</taxon>
        <taxon>Streptomyces</taxon>
    </lineage>
</organism>
<sequence length="694" mass="74660">MRPGGCMYDDQRPVYLHFLDRELGKSVDFQVTARLVEQLLKLLSLTCSATFYCGISVIWENPALDADCRRFMALLGETDVLDAVSYNGTVEEFYESRQRLYAHDAERYPLYFVGGPDGLRAIRATLHKPQDTTSALLGDLEAWAAGLRPRADSGSTTATALQVTEAALRARAGEAITYSFFHPFLLRAGGTPPDVGAIRRQISLAYSRHYLGFADGDIVTGVKGLSFFDGELSTSFPLYDVPLLFLLLDVAGLSPLVEQPWLARRTFWDPFLGGLRDGDEYRIGATVRTILETAHLRLPPAVRGGSQYAARTRIASLIRQARHDVGTLSPRPLTVWQENGGSIAVPAAEALLASARASLEGIAALLRGGPSGIGHPEYGKGRGDPVDNVAAPKGGHVTPAGHRQLGARPRLLLLTATQVETKCVLDTFAQVLGPREKPLFGEHTTYFRLGEAHGCDIYLAQSEAGASGPGGSILTAYDAFRFLDPALVVMVGIAFGAKPGEQQVGDILVSRQVVAYESQRVGGQGTRHRLVPRGDRVSASPRLLDRCRTVDIDWHLSTVHFGLLLSGEKLIDSADYLDQVAAQFGHEAVGGEMEGAGLYAAAYRQRKEWIVVKAISDWADGKKHERKVERQQLAATRAAQFVAALVTGGGLAPGLAQAGATVERDDIGPPRAECAAADGDTAGFGSTDRESASS</sequence>
<reference evidence="3 4" key="1">
    <citation type="submission" date="2019-04" db="EMBL/GenBank/DDBJ databases">
        <title>Streptomyces lasaliensis sp.nov., an Actinomycete isolated from soil which produces the polyether antibiotic lasalocid.</title>
        <authorList>
            <person name="Erwin G."/>
            <person name="Haber C."/>
        </authorList>
    </citation>
    <scope>NUCLEOTIDE SEQUENCE [LARGE SCALE GENOMIC DNA]</scope>
    <source>
        <strain evidence="3 4">DSM 40089</strain>
    </source>
</reference>
<evidence type="ECO:0000313" key="3">
    <source>
        <dbReference type="EMBL" id="TKT07791.1"/>
    </source>
</evidence>
<dbReference type="CDD" id="cd09008">
    <property type="entry name" value="MTAN"/>
    <property type="match status" value="1"/>
</dbReference>
<protein>
    <submittedName>
        <fullName evidence="3">5'-methylthioadenosine/S-adenosylhomocysteine nucleosidase</fullName>
    </submittedName>
</protein>